<gene>
    <name evidence="2" type="ORF">E8M01_25160</name>
</gene>
<dbReference type="OrthoDB" id="8101133at2"/>
<dbReference type="Proteomes" id="UP000298781">
    <property type="component" value="Chromosome"/>
</dbReference>
<feature type="transmembrane region" description="Helical" evidence="1">
    <location>
        <begin position="53"/>
        <end position="70"/>
    </location>
</feature>
<accession>A0A4D7B863</accession>
<organism evidence="2 3">
    <name type="scientific">Phreatobacter stygius</name>
    <dbReference type="NCBI Taxonomy" id="1940610"/>
    <lineage>
        <taxon>Bacteria</taxon>
        <taxon>Pseudomonadati</taxon>
        <taxon>Pseudomonadota</taxon>
        <taxon>Alphaproteobacteria</taxon>
        <taxon>Hyphomicrobiales</taxon>
        <taxon>Phreatobacteraceae</taxon>
        <taxon>Phreatobacter</taxon>
    </lineage>
</organism>
<name>A0A4D7B863_9HYPH</name>
<keyword evidence="1" id="KW-1133">Transmembrane helix</keyword>
<dbReference type="AlphaFoldDB" id="A0A4D7B863"/>
<dbReference type="EMBL" id="CP039690">
    <property type="protein sequence ID" value="QCI69414.1"/>
    <property type="molecule type" value="Genomic_DNA"/>
</dbReference>
<reference evidence="2 3" key="1">
    <citation type="submission" date="2019-04" db="EMBL/GenBank/DDBJ databases">
        <title>Phreatobacter aquaticus sp. nov.</title>
        <authorList>
            <person name="Choi A."/>
        </authorList>
    </citation>
    <scope>NUCLEOTIDE SEQUENCE [LARGE SCALE GENOMIC DNA]</scope>
    <source>
        <strain evidence="2 3">KCTC 52518</strain>
    </source>
</reference>
<keyword evidence="1" id="KW-0812">Transmembrane</keyword>
<dbReference type="KEGG" id="pstg:E8M01_25160"/>
<feature type="transmembrane region" description="Helical" evidence="1">
    <location>
        <begin position="82"/>
        <end position="105"/>
    </location>
</feature>
<sequence>MRGAAWALLAAVFVATIGPMQLRPVTGHSAGLERLLAFAVIGGLFGLAYPKRWALVLALVLGSAAVFELMQELAPGRHGRFADFAVKAAGGFIGLVAAGIVNRLWASGE</sequence>
<protein>
    <submittedName>
        <fullName evidence="2">VanZ family protein</fullName>
    </submittedName>
</protein>
<keyword evidence="1" id="KW-0472">Membrane</keyword>
<evidence type="ECO:0000313" key="2">
    <source>
        <dbReference type="EMBL" id="QCI69414.1"/>
    </source>
</evidence>
<keyword evidence="3" id="KW-1185">Reference proteome</keyword>
<evidence type="ECO:0000256" key="1">
    <source>
        <dbReference type="SAM" id="Phobius"/>
    </source>
</evidence>
<evidence type="ECO:0000313" key="3">
    <source>
        <dbReference type="Proteomes" id="UP000298781"/>
    </source>
</evidence>
<dbReference type="InterPro" id="IPR017015">
    <property type="entry name" value="UCP033367_VanZ"/>
</dbReference>
<proteinExistence type="predicted"/>
<dbReference type="PIRSF" id="PIRSF033367">
    <property type="entry name" value="UCP033367_VanZ"/>
    <property type="match status" value="1"/>
</dbReference>